<dbReference type="GO" id="GO:0008234">
    <property type="term" value="F:cysteine-type peptidase activity"/>
    <property type="evidence" value="ECO:0007669"/>
    <property type="project" value="InterPro"/>
</dbReference>
<protein>
    <recommendedName>
        <fullName evidence="1">Peptidase C1A papain C-terminal domain-containing protein</fullName>
    </recommendedName>
</protein>
<dbReference type="InterPro" id="IPR000668">
    <property type="entry name" value="Peptidase_C1A_C"/>
</dbReference>
<keyword evidence="3" id="KW-1185">Reference proteome</keyword>
<name>A0A136IKS8_9PEZI</name>
<dbReference type="Proteomes" id="UP000070501">
    <property type="component" value="Unassembled WGS sequence"/>
</dbReference>
<dbReference type="GO" id="GO:0006508">
    <property type="term" value="P:proteolysis"/>
    <property type="evidence" value="ECO:0007669"/>
    <property type="project" value="InterPro"/>
</dbReference>
<evidence type="ECO:0000313" key="3">
    <source>
        <dbReference type="Proteomes" id="UP000070501"/>
    </source>
</evidence>
<sequence>MAIPTEWTPSTLLYQQDPLDTQFPMGSFYRPAMCEYNGRLFIAWATIPPYGPPPPSFSYTARNLTDDGWDERKIVNFPEITAHQTYGSCLVVFNNTLFALVPFDSGNGGGLGLFFYNGDSFSWIGQWSATWETDVVAVVANNVLHIIGHRTSDNALIWTYSLPGLLDLLQKGPPALPASQFSANTEVGESTTAAPALTVRPGGIVVALLLANTSGGGVLETTLDMTADPPVWNRTDDLDESGSTAVSAMTTPDGANSWISFKKHNGESSLLCAYKFGDGCYTSSPYSLGGDSPWRCYNPAALCWANGYVYTVWTDKGTYSPPMYWSRTAVASATDPEAAAPTNCSTQGSPVGTGFVSAPASGFDRRLDMSRQTNLTTNPKIAQPSYSMLNPQFVFDQGVIGSSAANAVAAAYRYLIAGMGKPDFVPSRMYLYYTARFGLAASAPDADYYTSLVNSPPTQVLTADSGATVLDTVRLMEGLGIVPEDTWPYKYTLATAAQNSSSSSNNIINNATAGQQFAPACLAATPPPTGCFPLAPVHQRTHYTITPKDEKAWKTCIAGGYPVVFGFTFYGSTASFAAGCWNRTDDNDIIFPVPGPTTETALARHAVLAVGWEDGLGCFRVQNSWGSNFGKQGCFLMSYAWLDVPGVVDDVCVTLLHSFDGFVGPL</sequence>
<dbReference type="Gene3D" id="3.90.70.10">
    <property type="entry name" value="Cysteine proteinases"/>
    <property type="match status" value="1"/>
</dbReference>
<dbReference type="InParanoid" id="A0A136IKS8"/>
<dbReference type="SUPFAM" id="SSF54001">
    <property type="entry name" value="Cysteine proteinases"/>
    <property type="match status" value="1"/>
</dbReference>
<dbReference type="EMBL" id="KQ964281">
    <property type="protein sequence ID" value="KXJ85474.1"/>
    <property type="molecule type" value="Genomic_DNA"/>
</dbReference>
<feature type="domain" description="Peptidase C1A papain C-terminal" evidence="1">
    <location>
        <begin position="537"/>
        <end position="639"/>
    </location>
</feature>
<dbReference type="OrthoDB" id="1046782at2759"/>
<accession>A0A136IKS8</accession>
<evidence type="ECO:0000259" key="1">
    <source>
        <dbReference type="Pfam" id="PF00112"/>
    </source>
</evidence>
<dbReference type="Pfam" id="PF00112">
    <property type="entry name" value="Peptidase_C1"/>
    <property type="match status" value="1"/>
</dbReference>
<dbReference type="InterPro" id="IPR038765">
    <property type="entry name" value="Papain-like_cys_pep_sf"/>
</dbReference>
<reference evidence="3" key="1">
    <citation type="submission" date="2016-02" db="EMBL/GenBank/DDBJ databases">
        <title>Draft genome sequence of Microdochium bolleyi, a fungal endophyte of beachgrass.</title>
        <authorList>
            <consortium name="DOE Joint Genome Institute"/>
            <person name="David A.S."/>
            <person name="May G."/>
            <person name="Haridas S."/>
            <person name="Lim J."/>
            <person name="Wang M."/>
            <person name="Labutti K."/>
            <person name="Lipzen A."/>
            <person name="Barry K."/>
            <person name="Grigoriev I.V."/>
        </authorList>
    </citation>
    <scope>NUCLEOTIDE SEQUENCE [LARGE SCALE GENOMIC DNA]</scope>
    <source>
        <strain evidence="3">J235TASD1</strain>
    </source>
</reference>
<organism evidence="2 3">
    <name type="scientific">Microdochium bolleyi</name>
    <dbReference type="NCBI Taxonomy" id="196109"/>
    <lineage>
        <taxon>Eukaryota</taxon>
        <taxon>Fungi</taxon>
        <taxon>Dikarya</taxon>
        <taxon>Ascomycota</taxon>
        <taxon>Pezizomycotina</taxon>
        <taxon>Sordariomycetes</taxon>
        <taxon>Xylariomycetidae</taxon>
        <taxon>Xylariales</taxon>
        <taxon>Microdochiaceae</taxon>
        <taxon>Microdochium</taxon>
    </lineage>
</organism>
<evidence type="ECO:0000313" key="2">
    <source>
        <dbReference type="EMBL" id="KXJ85474.1"/>
    </source>
</evidence>
<proteinExistence type="predicted"/>
<dbReference type="STRING" id="196109.A0A136IKS8"/>
<gene>
    <name evidence="2" type="ORF">Micbo1qcDRAFT_209955</name>
</gene>
<dbReference type="AlphaFoldDB" id="A0A136IKS8"/>